<evidence type="ECO:0000313" key="4">
    <source>
        <dbReference type="EMBL" id="TPP41500.1"/>
    </source>
</evidence>
<dbReference type="EMBL" id="RHLD01000005">
    <property type="protein sequence ID" value="TPP41500.1"/>
    <property type="molecule type" value="Genomic_DNA"/>
</dbReference>
<protein>
    <submittedName>
        <fullName evidence="4">Cytochrome b5-like Heme/Steroid binding domain family protein</fullName>
    </submittedName>
    <submittedName>
        <fullName evidence="3">Cytochrome_b5-like_Heme/Steroid_binding_domain_co ntaining_protein_putative/Pfam:PF00173</fullName>
    </submittedName>
</protein>
<dbReference type="InterPro" id="IPR001199">
    <property type="entry name" value="Cyt_B5-like_heme/steroid-bd"/>
</dbReference>
<dbReference type="EMBL" id="LR812651">
    <property type="protein sequence ID" value="CAC5432537.1"/>
    <property type="molecule type" value="Genomic_DNA"/>
</dbReference>
<organism evidence="4 5">
    <name type="scientific">Leishmania donovani</name>
    <dbReference type="NCBI Taxonomy" id="5661"/>
    <lineage>
        <taxon>Eukaryota</taxon>
        <taxon>Discoba</taxon>
        <taxon>Euglenozoa</taxon>
        <taxon>Kinetoplastea</taxon>
        <taxon>Metakinetoplastina</taxon>
        <taxon>Trypanosomatida</taxon>
        <taxon>Trypanosomatidae</taxon>
        <taxon>Leishmaniinae</taxon>
        <taxon>Leishmania</taxon>
    </lineage>
</organism>
<dbReference type="VEuPathDB" id="TriTrypDB:LdCL_310018500"/>
<gene>
    <name evidence="4" type="ORF">CGC20_3550</name>
    <name evidence="3" type="ORF">LDHU3_31.1930</name>
</gene>
<dbReference type="SUPFAM" id="SSF55856">
    <property type="entry name" value="Cytochrome b5-like heme/steroid binding domain"/>
    <property type="match status" value="1"/>
</dbReference>
<sequence length="121" mass="13112">MPPTDEPCVRVSYKNSHYLVPVEFILRVHPGGPQLILQYVNQDITQAFVDARHSDTAVQLLEQWMEGAPAGPRRIMPSSAAATEAPLNGHGGDGRYAQMIWNALVFGIAGASATAAVLCRR</sequence>
<evidence type="ECO:0000259" key="2">
    <source>
        <dbReference type="Pfam" id="PF00173"/>
    </source>
</evidence>
<accession>A0A504X5Y1</accession>
<proteinExistence type="predicted"/>
<dbReference type="InterPro" id="IPR036400">
    <property type="entry name" value="Cyt_B5-like_heme/steroid_sf"/>
</dbReference>
<dbReference type="Proteomes" id="UP000318821">
    <property type="component" value="Unassembled WGS sequence"/>
</dbReference>
<evidence type="ECO:0000256" key="1">
    <source>
        <dbReference type="SAM" id="Phobius"/>
    </source>
</evidence>
<feature type="transmembrane region" description="Helical" evidence="1">
    <location>
        <begin position="99"/>
        <end position="119"/>
    </location>
</feature>
<reference evidence="3" key="3">
    <citation type="submission" date="2020-06" db="EMBL/GenBank/DDBJ databases">
        <authorList>
            <person name="Camacho E."/>
            <person name="Gonzalez-de la Fuente S."/>
            <person name="Rastrojo A."/>
            <person name="Peiro-Pastor R."/>
            <person name="Solana JC."/>
            <person name="Tabera L."/>
            <person name="Gamarro F."/>
            <person name="Carrasco-Ramiro F."/>
            <person name="Requena JM."/>
            <person name="Aguado B."/>
        </authorList>
    </citation>
    <scope>NUCLEOTIDE SEQUENCE</scope>
</reference>
<reference evidence="5" key="1">
    <citation type="submission" date="2019-02" db="EMBL/GenBank/DDBJ databases">
        <title>FDA dAtabase for Regulatory Grade micrObial Sequences (FDA-ARGOS): Supporting development and validation of Infectious Disease Dx tests.</title>
        <authorList>
            <person name="Duncan R."/>
            <person name="Fisher C."/>
            <person name="Tallon L."/>
            <person name="Sadzewicz L."/>
            <person name="Sengamalay N."/>
            <person name="Ott S."/>
            <person name="Godinez A."/>
            <person name="Nagaraj S."/>
            <person name="Vavikolanu K."/>
            <person name="Vyas G."/>
            <person name="Nadendla S."/>
            <person name="Aluvathingal J."/>
            <person name="Sichtig H."/>
        </authorList>
    </citation>
    <scope>NUCLEOTIDE SEQUENCE [LARGE SCALE GENOMIC DNA]</scope>
    <source>
        <strain evidence="5">FDAARGOS_360</strain>
    </source>
</reference>
<dbReference type="VEuPathDB" id="TriTrypDB:LDHU3_31.1930"/>
<keyword evidence="1" id="KW-1133">Transmembrane helix</keyword>
<dbReference type="Pfam" id="PF00173">
    <property type="entry name" value="Cyt-b5"/>
    <property type="match status" value="1"/>
</dbReference>
<keyword evidence="1" id="KW-0812">Transmembrane</keyword>
<dbReference type="AlphaFoldDB" id="A0A504X5Y1"/>
<evidence type="ECO:0000313" key="5">
    <source>
        <dbReference type="Proteomes" id="UP000318821"/>
    </source>
</evidence>
<reference evidence="4" key="2">
    <citation type="submission" date="2019-02" db="EMBL/GenBank/DDBJ databases">
        <title>FDA dAtabase for Regulatory Grade micrObial Sequences (FDA-ARGOS): Supporting development and validation of Infectious Disease Dx tests.</title>
        <authorList>
            <person name="Duncan R."/>
            <person name="Fisher C."/>
            <person name="Tallon L.J."/>
            <person name="Sadzewicz L."/>
            <person name="Sengamalay N."/>
            <person name="Ott S."/>
            <person name="Godinez A."/>
            <person name="Nagaraj S."/>
            <person name="Nadendla S."/>
            <person name="Sichtig H."/>
        </authorList>
    </citation>
    <scope>NUCLEOTIDE SEQUENCE</scope>
    <source>
        <strain evidence="4">FDAARGOS_360</strain>
    </source>
</reference>
<dbReference type="Gene3D" id="3.10.120.10">
    <property type="entry name" value="Cytochrome b5-like heme/steroid binding domain"/>
    <property type="match status" value="1"/>
</dbReference>
<name>A0A504X5Y1_LEIDO</name>
<feature type="domain" description="Cytochrome b5 heme-binding" evidence="2">
    <location>
        <begin position="27"/>
        <end position="63"/>
    </location>
</feature>
<keyword evidence="1" id="KW-0472">Membrane</keyword>
<dbReference type="VEuPathDB" id="TriTrypDB:LdBPK_311180.1"/>
<dbReference type="Proteomes" id="UP000601710">
    <property type="component" value="Chromosome 31"/>
</dbReference>
<evidence type="ECO:0000313" key="3">
    <source>
        <dbReference type="EMBL" id="CAC5432537.1"/>
    </source>
</evidence>